<dbReference type="SUPFAM" id="SSF51735">
    <property type="entry name" value="NAD(P)-binding Rossmann-fold domains"/>
    <property type="match status" value="1"/>
</dbReference>
<gene>
    <name evidence="2" type="ORF">PFICI_03443</name>
</gene>
<dbReference type="OrthoDB" id="542013at2759"/>
<organism evidence="2 3">
    <name type="scientific">Pestalotiopsis fici (strain W106-1 / CGMCC3.15140)</name>
    <dbReference type="NCBI Taxonomy" id="1229662"/>
    <lineage>
        <taxon>Eukaryota</taxon>
        <taxon>Fungi</taxon>
        <taxon>Dikarya</taxon>
        <taxon>Ascomycota</taxon>
        <taxon>Pezizomycotina</taxon>
        <taxon>Sordariomycetes</taxon>
        <taxon>Xylariomycetidae</taxon>
        <taxon>Amphisphaeriales</taxon>
        <taxon>Sporocadaceae</taxon>
        <taxon>Pestalotiopsis</taxon>
    </lineage>
</organism>
<dbReference type="InterPro" id="IPR036291">
    <property type="entry name" value="NAD(P)-bd_dom_sf"/>
</dbReference>
<dbReference type="Proteomes" id="UP000030651">
    <property type="component" value="Unassembled WGS sequence"/>
</dbReference>
<accession>W3XH51</accession>
<dbReference type="Gene3D" id="3.40.50.720">
    <property type="entry name" value="NAD(P)-binding Rossmann-like Domain"/>
    <property type="match status" value="1"/>
</dbReference>
<dbReference type="GeneID" id="19268456"/>
<dbReference type="HOGENOM" id="CLU_010194_44_4_1"/>
<dbReference type="AlphaFoldDB" id="W3XH51"/>
<dbReference type="OMA" id="KYWSQQY"/>
<dbReference type="PANTHER" id="PTHR43157">
    <property type="entry name" value="PHOSPHATIDYLINOSITOL-GLYCAN BIOSYNTHESIS CLASS F PROTEIN-RELATED"/>
    <property type="match status" value="1"/>
</dbReference>
<dbReference type="InterPro" id="IPR002347">
    <property type="entry name" value="SDR_fam"/>
</dbReference>
<dbReference type="PANTHER" id="PTHR43157:SF31">
    <property type="entry name" value="PHOSPHATIDYLINOSITOL-GLYCAN BIOSYNTHESIS CLASS F PROTEIN"/>
    <property type="match status" value="1"/>
</dbReference>
<dbReference type="PRINTS" id="PR00081">
    <property type="entry name" value="GDHRDH"/>
</dbReference>
<dbReference type="KEGG" id="pfy:PFICI_03443"/>
<protein>
    <submittedName>
        <fullName evidence="2">Uncharacterized protein</fullName>
    </submittedName>
</protein>
<keyword evidence="3" id="KW-1185">Reference proteome</keyword>
<sequence length="325" mass="35717">MNFLRSQLIETRKLPYPERSYAGKTIVITGSNTGLGKEAARHYARLGAKKLILVVRNIDKGKDAKEDIETTAAPDVDIDVWKLDLASYDDIRAFSSRLEAELDRVDIFHANAGLVSAKYSQVNGVETNISINVISTFLLVASVMPKLKASAAEFGIRPTLTITSSGSHRHTQFPQKSEPSVFASLNDKNYANGVHWREQYPISKLVGIFVARAIAEEYPADSYPVTINLINPGLCHSNLAREAEGIQKFAFSVTKTALARSTEQGSRTLVHGGSQGAESHGKYLEDCRITEPSSIVLENKQVQDLLWSELQTLLEGIAPGVTRNF</sequence>
<proteinExistence type="predicted"/>
<name>W3XH51_PESFW</name>
<evidence type="ECO:0000313" key="3">
    <source>
        <dbReference type="Proteomes" id="UP000030651"/>
    </source>
</evidence>
<dbReference type="InParanoid" id="W3XH51"/>
<keyword evidence="1" id="KW-0560">Oxidoreductase</keyword>
<dbReference type="RefSeq" id="XP_007830215.1">
    <property type="nucleotide sequence ID" value="XM_007832024.1"/>
</dbReference>
<dbReference type="Pfam" id="PF00106">
    <property type="entry name" value="adh_short"/>
    <property type="match status" value="1"/>
</dbReference>
<evidence type="ECO:0000313" key="2">
    <source>
        <dbReference type="EMBL" id="ETS85418.1"/>
    </source>
</evidence>
<reference evidence="3" key="1">
    <citation type="journal article" date="2015" name="BMC Genomics">
        <title>Genomic and transcriptomic analysis of the endophytic fungus Pestalotiopsis fici reveals its lifestyle and high potential for synthesis of natural products.</title>
        <authorList>
            <person name="Wang X."/>
            <person name="Zhang X."/>
            <person name="Liu L."/>
            <person name="Xiang M."/>
            <person name="Wang W."/>
            <person name="Sun X."/>
            <person name="Che Y."/>
            <person name="Guo L."/>
            <person name="Liu G."/>
            <person name="Guo L."/>
            <person name="Wang C."/>
            <person name="Yin W.B."/>
            <person name="Stadler M."/>
            <person name="Zhang X."/>
            <person name="Liu X."/>
        </authorList>
    </citation>
    <scope>NUCLEOTIDE SEQUENCE [LARGE SCALE GENOMIC DNA]</scope>
    <source>
        <strain evidence="3">W106-1 / CGMCC3.15140</strain>
    </source>
</reference>
<dbReference type="EMBL" id="KI912110">
    <property type="protein sequence ID" value="ETS85418.1"/>
    <property type="molecule type" value="Genomic_DNA"/>
</dbReference>
<dbReference type="GO" id="GO:0016491">
    <property type="term" value="F:oxidoreductase activity"/>
    <property type="evidence" value="ECO:0007669"/>
    <property type="project" value="UniProtKB-KW"/>
</dbReference>
<dbReference type="STRING" id="1229662.W3XH51"/>
<evidence type="ECO:0000256" key="1">
    <source>
        <dbReference type="ARBA" id="ARBA00023002"/>
    </source>
</evidence>
<dbReference type="eggNOG" id="KOG1208">
    <property type="taxonomic scope" value="Eukaryota"/>
</dbReference>